<comment type="caution">
    <text evidence="1">The sequence shown here is derived from an EMBL/GenBank/DDBJ whole genome shotgun (WGS) entry which is preliminary data.</text>
</comment>
<keyword evidence="2" id="KW-1185">Reference proteome</keyword>
<reference evidence="1 2" key="1">
    <citation type="submission" date="2020-02" db="EMBL/GenBank/DDBJ databases">
        <authorList>
            <person name="Kim M.K."/>
        </authorList>
    </citation>
    <scope>NUCLEOTIDE SEQUENCE [LARGE SCALE GENOMIC DNA]</scope>
    <source>
        <strain evidence="1 2">17J57-3</strain>
    </source>
</reference>
<gene>
    <name evidence="1" type="ORF">G3574_10135</name>
</gene>
<dbReference type="RefSeq" id="WP_163962655.1">
    <property type="nucleotide sequence ID" value="NZ_JAAIVB010000036.1"/>
</dbReference>
<sequence>MNERALYLARKRQMLLVECAMQREDLLQQAVPLAYTLQAAETGVRIVDRVRRHPGWIAAAVAGLAIIRPKRLSAALRLGTTGLRAWRQWSPAVMRIVGEAQRRLE</sequence>
<dbReference type="AlphaFoldDB" id="A0A6B3SUX0"/>
<evidence type="ECO:0008006" key="3">
    <source>
        <dbReference type="Google" id="ProtNLM"/>
    </source>
</evidence>
<evidence type="ECO:0000313" key="2">
    <source>
        <dbReference type="Proteomes" id="UP000482155"/>
    </source>
</evidence>
<dbReference type="Pfam" id="PF13997">
    <property type="entry name" value="YqjK"/>
    <property type="match status" value="1"/>
</dbReference>
<organism evidence="1 2">
    <name type="scientific">Noviherbaspirillum galbum</name>
    <dbReference type="NCBI Taxonomy" id="2709383"/>
    <lineage>
        <taxon>Bacteria</taxon>
        <taxon>Pseudomonadati</taxon>
        <taxon>Pseudomonadota</taxon>
        <taxon>Betaproteobacteria</taxon>
        <taxon>Burkholderiales</taxon>
        <taxon>Oxalobacteraceae</taxon>
        <taxon>Noviherbaspirillum</taxon>
    </lineage>
</organism>
<protein>
    <recommendedName>
        <fullName evidence="3">YqjK-like protein</fullName>
    </recommendedName>
</protein>
<evidence type="ECO:0000313" key="1">
    <source>
        <dbReference type="EMBL" id="NEX61439.1"/>
    </source>
</evidence>
<dbReference type="Proteomes" id="UP000482155">
    <property type="component" value="Unassembled WGS sequence"/>
</dbReference>
<dbReference type="EMBL" id="JAAIVB010000036">
    <property type="protein sequence ID" value="NEX61439.1"/>
    <property type="molecule type" value="Genomic_DNA"/>
</dbReference>
<dbReference type="InterPro" id="IPR025612">
    <property type="entry name" value="YqjK"/>
</dbReference>
<proteinExistence type="predicted"/>
<name>A0A6B3SUX0_9BURK</name>
<accession>A0A6B3SUX0</accession>